<evidence type="ECO:0000313" key="2">
    <source>
        <dbReference type="Proteomes" id="UP001378592"/>
    </source>
</evidence>
<organism evidence="1 2">
    <name type="scientific">Gryllus longicercus</name>
    <dbReference type="NCBI Taxonomy" id="2509291"/>
    <lineage>
        <taxon>Eukaryota</taxon>
        <taxon>Metazoa</taxon>
        <taxon>Ecdysozoa</taxon>
        <taxon>Arthropoda</taxon>
        <taxon>Hexapoda</taxon>
        <taxon>Insecta</taxon>
        <taxon>Pterygota</taxon>
        <taxon>Neoptera</taxon>
        <taxon>Polyneoptera</taxon>
        <taxon>Orthoptera</taxon>
        <taxon>Ensifera</taxon>
        <taxon>Gryllidea</taxon>
        <taxon>Grylloidea</taxon>
        <taxon>Gryllidae</taxon>
        <taxon>Gryllinae</taxon>
        <taxon>Gryllus</taxon>
    </lineage>
</organism>
<gene>
    <name evidence="1" type="ORF">R5R35_012275</name>
</gene>
<proteinExistence type="predicted"/>
<keyword evidence="2" id="KW-1185">Reference proteome</keyword>
<dbReference type="Proteomes" id="UP001378592">
    <property type="component" value="Unassembled WGS sequence"/>
</dbReference>
<accession>A0AAN9VQ70</accession>
<evidence type="ECO:0000313" key="1">
    <source>
        <dbReference type="EMBL" id="KAK7864782.1"/>
    </source>
</evidence>
<name>A0AAN9VQ70_9ORTH</name>
<sequence>MCKEGLDKLLVGRLTLISSHYWVCHSNLTHSYVVSKAPMNRCPTFGTEITVFHFTVECNEYHCKRTGLPENIKNCLDGMELALLLRERT</sequence>
<comment type="caution">
    <text evidence="1">The sequence shown here is derived from an EMBL/GenBank/DDBJ whole genome shotgun (WGS) entry which is preliminary data.</text>
</comment>
<dbReference type="EMBL" id="JAZDUA010000195">
    <property type="protein sequence ID" value="KAK7864782.1"/>
    <property type="molecule type" value="Genomic_DNA"/>
</dbReference>
<protein>
    <submittedName>
        <fullName evidence="1">Uncharacterized protein</fullName>
    </submittedName>
</protein>
<reference evidence="1 2" key="1">
    <citation type="submission" date="2024-03" db="EMBL/GenBank/DDBJ databases">
        <title>The genome assembly and annotation of the cricket Gryllus longicercus Weissman &amp; Gray.</title>
        <authorList>
            <person name="Szrajer S."/>
            <person name="Gray D."/>
            <person name="Ylla G."/>
        </authorList>
    </citation>
    <scope>NUCLEOTIDE SEQUENCE [LARGE SCALE GENOMIC DNA]</scope>
    <source>
        <strain evidence="1">DAG 2021-001</strain>
        <tissue evidence="1">Whole body minus gut</tissue>
    </source>
</reference>
<dbReference type="AlphaFoldDB" id="A0AAN9VQ70"/>